<feature type="domain" description="SGNH hydrolase-type esterase" evidence="2">
    <location>
        <begin position="33"/>
        <end position="205"/>
    </location>
</feature>
<dbReference type="InterPro" id="IPR013830">
    <property type="entry name" value="SGNH_hydro"/>
</dbReference>
<feature type="region of interest" description="Disordered" evidence="1">
    <location>
        <begin position="265"/>
        <end position="310"/>
    </location>
</feature>
<feature type="region of interest" description="Disordered" evidence="1">
    <location>
        <begin position="1"/>
        <end position="23"/>
    </location>
</feature>
<dbReference type="SUPFAM" id="SSF52266">
    <property type="entry name" value="SGNH hydrolase"/>
    <property type="match status" value="1"/>
</dbReference>
<dbReference type="GO" id="GO:0016787">
    <property type="term" value="F:hydrolase activity"/>
    <property type="evidence" value="ECO:0007669"/>
    <property type="project" value="UniProtKB-KW"/>
</dbReference>
<evidence type="ECO:0000259" key="2">
    <source>
        <dbReference type="Pfam" id="PF13472"/>
    </source>
</evidence>
<dbReference type="Pfam" id="PF13472">
    <property type="entry name" value="Lipase_GDSL_2"/>
    <property type="match status" value="1"/>
</dbReference>
<dbReference type="Gene3D" id="3.40.50.1110">
    <property type="entry name" value="SGNH hydrolase"/>
    <property type="match status" value="1"/>
</dbReference>
<dbReference type="PANTHER" id="PTHR43784">
    <property type="entry name" value="GDSL-LIKE LIPASE/ACYLHYDROLASE, PUTATIVE (AFU_ORTHOLOGUE AFUA_2G00820)-RELATED"/>
    <property type="match status" value="1"/>
</dbReference>
<sequence length="310" mass="33004">MSNLTSAGGQASHEGGGHRGTENALHPWRRFVAIGDSFTEGIGDPDPDSPGGHRGWADRTAEELARTVPDFAYANLAVRGRLLGQILAEQAEAALALRPDLVSVFGGGNDVLRPGSDPDVLAGRLDELLGIISRDGATVLLFTGFDVGHFPVLSAVRGKTAIYNENMRAVAKRHGAVVADLWAARDLRLPGMRTEDRIHFSPLGHHTIAALALEALNVPHTLKPLQVRPAMPRSWRTARHDDLVWARTHLAPWVIHWLRHQSDSDGISAKRPAAGPLRLPGAAAGEPAAPRTEDDGGSHLPPSSSASAPA</sequence>
<keyword evidence="4" id="KW-1185">Reference proteome</keyword>
<accession>A0ABP7CRF5</accession>
<keyword evidence="3" id="KW-0378">Hydrolase</keyword>
<reference evidence="4" key="1">
    <citation type="journal article" date="2019" name="Int. J. Syst. Evol. Microbiol.">
        <title>The Global Catalogue of Microorganisms (GCM) 10K type strain sequencing project: providing services to taxonomists for standard genome sequencing and annotation.</title>
        <authorList>
            <consortium name="The Broad Institute Genomics Platform"/>
            <consortium name="The Broad Institute Genome Sequencing Center for Infectious Disease"/>
            <person name="Wu L."/>
            <person name="Ma J."/>
        </authorList>
    </citation>
    <scope>NUCLEOTIDE SEQUENCE [LARGE SCALE GENOMIC DNA]</scope>
    <source>
        <strain evidence="4">JCM 30742</strain>
    </source>
</reference>
<feature type="compositionally biased region" description="Low complexity" evidence="1">
    <location>
        <begin position="301"/>
        <end position="310"/>
    </location>
</feature>
<proteinExistence type="predicted"/>
<evidence type="ECO:0000313" key="4">
    <source>
        <dbReference type="Proteomes" id="UP001500752"/>
    </source>
</evidence>
<dbReference type="InterPro" id="IPR036514">
    <property type="entry name" value="SGNH_hydro_sf"/>
</dbReference>
<dbReference type="EMBL" id="BAABEO010000023">
    <property type="protein sequence ID" value="GAA3693581.1"/>
    <property type="molecule type" value="Genomic_DNA"/>
</dbReference>
<dbReference type="InterPro" id="IPR053140">
    <property type="entry name" value="GDSL_Rv0518-like"/>
</dbReference>
<dbReference type="RefSeq" id="WP_345152577.1">
    <property type="nucleotide sequence ID" value="NZ_BAABEO010000023.1"/>
</dbReference>
<feature type="compositionally biased region" description="Low complexity" evidence="1">
    <location>
        <begin position="271"/>
        <end position="290"/>
    </location>
</feature>
<dbReference type="CDD" id="cd01832">
    <property type="entry name" value="SGNH_hydrolase_like_1"/>
    <property type="match status" value="1"/>
</dbReference>
<name>A0ABP7CRF5_9MICC</name>
<dbReference type="Proteomes" id="UP001500752">
    <property type="component" value="Unassembled WGS sequence"/>
</dbReference>
<gene>
    <name evidence="3" type="ORF">GCM10023081_33670</name>
</gene>
<protein>
    <submittedName>
        <fullName evidence="3">SGNH/GDSL hydrolase family protein</fullName>
    </submittedName>
</protein>
<dbReference type="PANTHER" id="PTHR43784:SF2">
    <property type="entry name" value="GDSL-LIKE LIPASE_ACYLHYDROLASE, PUTATIVE (AFU_ORTHOLOGUE AFUA_2G00820)-RELATED"/>
    <property type="match status" value="1"/>
</dbReference>
<evidence type="ECO:0000256" key="1">
    <source>
        <dbReference type="SAM" id="MobiDB-lite"/>
    </source>
</evidence>
<organism evidence="3 4">
    <name type="scientific">Arthrobacter ginkgonis</name>
    <dbReference type="NCBI Taxonomy" id="1630594"/>
    <lineage>
        <taxon>Bacteria</taxon>
        <taxon>Bacillati</taxon>
        <taxon>Actinomycetota</taxon>
        <taxon>Actinomycetes</taxon>
        <taxon>Micrococcales</taxon>
        <taxon>Micrococcaceae</taxon>
        <taxon>Arthrobacter</taxon>
    </lineage>
</organism>
<evidence type="ECO:0000313" key="3">
    <source>
        <dbReference type="EMBL" id="GAA3693581.1"/>
    </source>
</evidence>
<comment type="caution">
    <text evidence="3">The sequence shown here is derived from an EMBL/GenBank/DDBJ whole genome shotgun (WGS) entry which is preliminary data.</text>
</comment>